<keyword evidence="12" id="KW-1133">Transmembrane helix</keyword>
<evidence type="ECO:0000256" key="10">
    <source>
        <dbReference type="ARBA" id="ARBA00023242"/>
    </source>
</evidence>
<dbReference type="SUPFAM" id="SSF48508">
    <property type="entry name" value="Nuclear receptor ligand-binding domain"/>
    <property type="match status" value="1"/>
</dbReference>
<reference evidence="18" key="1">
    <citation type="submission" date="2017-02" db="UniProtKB">
        <authorList>
            <consortium name="WormBaseParasite"/>
        </authorList>
    </citation>
    <scope>IDENTIFICATION</scope>
</reference>
<evidence type="ECO:0000256" key="5">
    <source>
        <dbReference type="ARBA" id="ARBA00022833"/>
    </source>
</evidence>
<dbReference type="InterPro" id="IPR013088">
    <property type="entry name" value="Znf_NHR/GATA"/>
</dbReference>
<keyword evidence="8 11" id="KW-0804">Transcription</keyword>
<comment type="subcellular location">
    <subcellularLocation>
        <location evidence="1 11">Nucleus</location>
    </subcellularLocation>
</comment>
<evidence type="ECO:0000259" key="14">
    <source>
        <dbReference type="PROSITE" id="PS51843"/>
    </source>
</evidence>
<dbReference type="FunFam" id="3.30.50.10:FF:000030">
    <property type="entry name" value="Nuclear Hormone Receptor family"/>
    <property type="match status" value="1"/>
</dbReference>
<sequence>MSAHAYFMIITSIERRIPARREKIPEGTLCVVCSDLASGIHYSVASCNGCKTFFRRALVNKQAFHCQFSDDCIVDKSVRCGCRSCRLKKCFQMGMDPKEANEQNLAIQHDRDKIRYTKRNKKIKDEQTMEIVDFINNKSFVKEEIEYSPISNNTTDEINAMCSPSSSSVGQAPGSNGLLNEHDVQEIQVEMSNALNVLLNLERKINIVREVNKFAVHTSVASCMYDRRLLEDEIWMATHSVPSPLSPLINPVPCDRENMREWFIKDLTLMIEWAKCLPQMGQLLLNDKLALIKAFAPIFPLIQLVYFSYTCEMQNMSRNSVNTIDSSTLQTLQRSPLYSNEVDQVPSIEKKFSTDRLWYPDGRYLEREDRSELPTSSQKQVFINALLIDGVYRLIQRQKLSENHLVLYKLTLFFNPHADGLSSPGKAMVTGERLKSLNYLFAQFSQDFPGKGAANLYADLLLMTATLTVSFISFIFV</sequence>
<dbReference type="GO" id="GO:0008270">
    <property type="term" value="F:zinc ion binding"/>
    <property type="evidence" value="ECO:0007669"/>
    <property type="project" value="UniProtKB-KW"/>
</dbReference>
<organism evidence="16 18">
    <name type="scientific">Dracunculus medinensis</name>
    <name type="common">Guinea worm</name>
    <dbReference type="NCBI Taxonomy" id="318479"/>
    <lineage>
        <taxon>Eukaryota</taxon>
        <taxon>Metazoa</taxon>
        <taxon>Ecdysozoa</taxon>
        <taxon>Nematoda</taxon>
        <taxon>Chromadorea</taxon>
        <taxon>Rhabditida</taxon>
        <taxon>Spirurina</taxon>
        <taxon>Dracunculoidea</taxon>
        <taxon>Dracunculidae</taxon>
        <taxon>Dracunculus</taxon>
    </lineage>
</organism>
<evidence type="ECO:0000313" key="16">
    <source>
        <dbReference type="Proteomes" id="UP000038040"/>
    </source>
</evidence>
<dbReference type="Pfam" id="PF00104">
    <property type="entry name" value="Hormone_recep"/>
    <property type="match status" value="1"/>
</dbReference>
<dbReference type="Gene3D" id="1.10.565.10">
    <property type="entry name" value="Retinoid X Receptor"/>
    <property type="match status" value="1"/>
</dbReference>
<dbReference type="PROSITE" id="PS00031">
    <property type="entry name" value="NUCLEAR_REC_DBD_1"/>
    <property type="match status" value="1"/>
</dbReference>
<dbReference type="OrthoDB" id="6355676at2759"/>
<comment type="similarity">
    <text evidence="2 11">Belongs to the nuclear hormone receptor family.</text>
</comment>
<dbReference type="AlphaFoldDB" id="A0A0N4UQ35"/>
<keyword evidence="12" id="KW-0812">Transmembrane</keyword>
<dbReference type="SUPFAM" id="SSF57716">
    <property type="entry name" value="Glucocorticoid receptor-like (DNA-binding domain)"/>
    <property type="match status" value="1"/>
</dbReference>
<evidence type="ECO:0000313" key="18">
    <source>
        <dbReference type="WBParaSite" id="DME_0001010101-mRNA-1"/>
    </source>
</evidence>
<evidence type="ECO:0000256" key="1">
    <source>
        <dbReference type="ARBA" id="ARBA00004123"/>
    </source>
</evidence>
<accession>A0A0N4UQ35</accession>
<feature type="domain" description="NR LBD" evidence="14">
    <location>
        <begin position="225"/>
        <end position="477"/>
    </location>
</feature>
<proteinExistence type="inferred from homology"/>
<dbReference type="GO" id="GO:0005634">
    <property type="term" value="C:nucleus"/>
    <property type="evidence" value="ECO:0007669"/>
    <property type="project" value="UniProtKB-SubCell"/>
</dbReference>
<keyword evidence="5 11" id="KW-0862">Zinc</keyword>
<dbReference type="Gene3D" id="3.30.50.10">
    <property type="entry name" value="Erythroid Transcription Factor GATA-1, subunit A"/>
    <property type="match status" value="1"/>
</dbReference>
<keyword evidence="3 11" id="KW-0479">Metal-binding</keyword>
<evidence type="ECO:0000256" key="2">
    <source>
        <dbReference type="ARBA" id="ARBA00005993"/>
    </source>
</evidence>
<evidence type="ECO:0000256" key="9">
    <source>
        <dbReference type="ARBA" id="ARBA00023170"/>
    </source>
</evidence>
<keyword evidence="12" id="KW-0472">Membrane</keyword>
<feature type="transmembrane region" description="Helical" evidence="12">
    <location>
        <begin position="456"/>
        <end position="476"/>
    </location>
</feature>
<evidence type="ECO:0000259" key="13">
    <source>
        <dbReference type="PROSITE" id="PS51030"/>
    </source>
</evidence>
<dbReference type="Proteomes" id="UP000274756">
    <property type="component" value="Unassembled WGS sequence"/>
</dbReference>
<keyword evidence="4 11" id="KW-0863">Zinc-finger</keyword>
<dbReference type="InterPro" id="IPR049636">
    <property type="entry name" value="HNF4-like_DBD"/>
</dbReference>
<dbReference type="GO" id="GO:0000978">
    <property type="term" value="F:RNA polymerase II cis-regulatory region sequence-specific DNA binding"/>
    <property type="evidence" value="ECO:0007669"/>
    <property type="project" value="InterPro"/>
</dbReference>
<feature type="domain" description="Nuclear receptor" evidence="13">
    <location>
        <begin position="27"/>
        <end position="102"/>
    </location>
</feature>
<dbReference type="SMART" id="SM00399">
    <property type="entry name" value="ZnF_C4"/>
    <property type="match status" value="1"/>
</dbReference>
<dbReference type="InterPro" id="IPR000536">
    <property type="entry name" value="Nucl_hrmn_rcpt_lig-bd"/>
</dbReference>
<dbReference type="PROSITE" id="PS51843">
    <property type="entry name" value="NR_LBD"/>
    <property type="match status" value="1"/>
</dbReference>
<keyword evidence="10 11" id="KW-0539">Nucleus</keyword>
<dbReference type="PANTHER" id="PTHR24083">
    <property type="entry name" value="NUCLEAR HORMONE RECEPTOR"/>
    <property type="match status" value="1"/>
</dbReference>
<evidence type="ECO:0000256" key="8">
    <source>
        <dbReference type="ARBA" id="ARBA00023163"/>
    </source>
</evidence>
<dbReference type="PRINTS" id="PR00047">
    <property type="entry name" value="STROIDFINGER"/>
</dbReference>
<evidence type="ECO:0000256" key="12">
    <source>
        <dbReference type="SAM" id="Phobius"/>
    </source>
</evidence>
<evidence type="ECO:0000256" key="7">
    <source>
        <dbReference type="ARBA" id="ARBA00023125"/>
    </source>
</evidence>
<dbReference type="CDD" id="cd06960">
    <property type="entry name" value="NR_DBD_HNF4A"/>
    <property type="match status" value="1"/>
</dbReference>
<protein>
    <submittedName>
        <fullName evidence="18">Nuclear receptor domain-containing protein</fullName>
    </submittedName>
</protein>
<dbReference type="STRING" id="318479.A0A0N4UQ35"/>
<dbReference type="SMART" id="SM00430">
    <property type="entry name" value="HOLI"/>
    <property type="match status" value="1"/>
</dbReference>
<dbReference type="Proteomes" id="UP000038040">
    <property type="component" value="Unplaced"/>
</dbReference>
<keyword evidence="17" id="KW-1185">Reference proteome</keyword>
<dbReference type="InterPro" id="IPR035500">
    <property type="entry name" value="NHR-like_dom_sf"/>
</dbReference>
<dbReference type="WBParaSite" id="DME_0001010101-mRNA-1">
    <property type="protein sequence ID" value="DME_0001010101-mRNA-1"/>
    <property type="gene ID" value="DME_0001010101"/>
</dbReference>
<keyword evidence="6 11" id="KW-0805">Transcription regulation</keyword>
<evidence type="ECO:0000256" key="11">
    <source>
        <dbReference type="RuleBase" id="RU004334"/>
    </source>
</evidence>
<name>A0A0N4UQ35_DRAME</name>
<reference evidence="15 17" key="2">
    <citation type="submission" date="2018-11" db="EMBL/GenBank/DDBJ databases">
        <authorList>
            <consortium name="Pathogen Informatics"/>
        </authorList>
    </citation>
    <scope>NUCLEOTIDE SEQUENCE [LARGE SCALE GENOMIC DNA]</scope>
</reference>
<dbReference type="EMBL" id="UYYG01000159">
    <property type="protein sequence ID" value="VDN53650.1"/>
    <property type="molecule type" value="Genomic_DNA"/>
</dbReference>
<evidence type="ECO:0000313" key="15">
    <source>
        <dbReference type="EMBL" id="VDN53650.1"/>
    </source>
</evidence>
<dbReference type="InterPro" id="IPR001628">
    <property type="entry name" value="Znf_hrmn_rcpt"/>
</dbReference>
<evidence type="ECO:0000256" key="3">
    <source>
        <dbReference type="ARBA" id="ARBA00022723"/>
    </source>
</evidence>
<dbReference type="PROSITE" id="PS51030">
    <property type="entry name" value="NUCLEAR_REC_DBD_2"/>
    <property type="match status" value="1"/>
</dbReference>
<evidence type="ECO:0000256" key="4">
    <source>
        <dbReference type="ARBA" id="ARBA00022771"/>
    </source>
</evidence>
<dbReference type="InterPro" id="IPR050274">
    <property type="entry name" value="Nuclear_hormone_rcpt_NR2"/>
</dbReference>
<gene>
    <name evidence="15" type="ORF">DME_LOCUS3623</name>
</gene>
<keyword evidence="9 11" id="KW-0675">Receptor</keyword>
<dbReference type="Pfam" id="PF00105">
    <property type="entry name" value="zf-C4"/>
    <property type="match status" value="1"/>
</dbReference>
<dbReference type="GO" id="GO:0003700">
    <property type="term" value="F:DNA-binding transcription factor activity"/>
    <property type="evidence" value="ECO:0007669"/>
    <property type="project" value="InterPro"/>
</dbReference>
<evidence type="ECO:0000313" key="17">
    <source>
        <dbReference type="Proteomes" id="UP000274756"/>
    </source>
</evidence>
<evidence type="ECO:0000256" key="6">
    <source>
        <dbReference type="ARBA" id="ARBA00023015"/>
    </source>
</evidence>
<keyword evidence="7 11" id="KW-0238">DNA-binding</keyword>